<sequence>MLIWLNHHFFGYLLVEMTGFSPERFFNMCSAHEIEVWDVFHIGHTYRFFITVPGFRKIKPLVRKSKVRLRILKKFGLPFFLYRNRRRKYYAAGFLGFLMILYALSLFIWDIEFDGNQMYTYDTLLKFCESEEIRYGMKKSKIDCDVLEESLRTRFPEITWVSARVSGTRLLVKIKENEVLSDIPVRDETPCDLVAQKDGTITSMIVRSGVPKVKIGDQVKAGDVLVSGTLPIIGDNEEVVNTHYVHSDGDITARTEYHYNRNLPLFKTIDVETGKVRKGQYVKAFQFSFLLMRPRPEGTSWKRTMEETQLHLFENFYLPIYVGMITGKEYISYERPYTDAEKKELADQMNQNFQKKLLEKGVQILENHVKILDNESLCRITMDFVTEEPLGKQQALEMQTTEEPEETNNSNERN</sequence>
<protein>
    <recommendedName>
        <fullName evidence="5">Sporulation protein YqfD</fullName>
    </recommendedName>
</protein>
<feature type="region of interest" description="Disordered" evidence="1">
    <location>
        <begin position="391"/>
        <end position="414"/>
    </location>
</feature>
<feature type="transmembrane region" description="Helical" evidence="2">
    <location>
        <begin position="89"/>
        <end position="109"/>
    </location>
</feature>
<comment type="caution">
    <text evidence="3">The sequence shown here is derived from an EMBL/GenBank/DDBJ whole genome shotgun (WGS) entry which is preliminary data.</text>
</comment>
<name>A0A2S6HR82_9FIRM</name>
<evidence type="ECO:0000256" key="1">
    <source>
        <dbReference type="SAM" id="MobiDB-lite"/>
    </source>
</evidence>
<evidence type="ECO:0008006" key="5">
    <source>
        <dbReference type="Google" id="ProtNLM"/>
    </source>
</evidence>
<keyword evidence="4" id="KW-1185">Reference proteome</keyword>
<dbReference type="AlphaFoldDB" id="A0A2S6HR82"/>
<evidence type="ECO:0000313" key="4">
    <source>
        <dbReference type="Proteomes" id="UP000237749"/>
    </source>
</evidence>
<dbReference type="Proteomes" id="UP000237749">
    <property type="component" value="Unassembled WGS sequence"/>
</dbReference>
<keyword evidence="2" id="KW-1133">Transmembrane helix</keyword>
<dbReference type="InterPro" id="IPR010690">
    <property type="entry name" value="YqfD"/>
</dbReference>
<evidence type="ECO:0000313" key="3">
    <source>
        <dbReference type="EMBL" id="PPK80138.1"/>
    </source>
</evidence>
<dbReference type="Pfam" id="PF06898">
    <property type="entry name" value="YqfD"/>
    <property type="match status" value="1"/>
</dbReference>
<reference evidence="3 4" key="1">
    <citation type="submission" date="2018-02" db="EMBL/GenBank/DDBJ databases">
        <title>Genomic Encyclopedia of Archaeal and Bacterial Type Strains, Phase II (KMG-II): from individual species to whole genera.</title>
        <authorList>
            <person name="Goeker M."/>
        </authorList>
    </citation>
    <scope>NUCLEOTIDE SEQUENCE [LARGE SCALE GENOMIC DNA]</scope>
    <source>
        <strain evidence="3 4">DSM 3808</strain>
    </source>
</reference>
<dbReference type="RefSeq" id="WP_104437475.1">
    <property type="nucleotide sequence ID" value="NZ_PTJA01000007.1"/>
</dbReference>
<accession>A0A2S6HR82</accession>
<dbReference type="NCBIfam" id="TIGR02876">
    <property type="entry name" value="spore_yqfD"/>
    <property type="match status" value="1"/>
</dbReference>
<dbReference type="OrthoDB" id="1112802at2"/>
<evidence type="ECO:0000256" key="2">
    <source>
        <dbReference type="SAM" id="Phobius"/>
    </source>
</evidence>
<dbReference type="PIRSF" id="PIRSF029895">
    <property type="entry name" value="SpoIV"/>
    <property type="match status" value="1"/>
</dbReference>
<gene>
    <name evidence="3" type="ORF">BXY41_10766</name>
</gene>
<dbReference type="EMBL" id="PTJA01000007">
    <property type="protein sequence ID" value="PPK80138.1"/>
    <property type="molecule type" value="Genomic_DNA"/>
</dbReference>
<keyword evidence="2" id="KW-0472">Membrane</keyword>
<keyword evidence="2" id="KW-0812">Transmembrane</keyword>
<proteinExistence type="predicted"/>
<organism evidence="3 4">
    <name type="scientific">Lacrimispora xylanisolvens</name>
    <dbReference type="NCBI Taxonomy" id="384636"/>
    <lineage>
        <taxon>Bacteria</taxon>
        <taxon>Bacillati</taxon>
        <taxon>Bacillota</taxon>
        <taxon>Clostridia</taxon>
        <taxon>Lachnospirales</taxon>
        <taxon>Lachnospiraceae</taxon>
        <taxon>Lacrimispora</taxon>
    </lineage>
</organism>